<reference evidence="2" key="1">
    <citation type="journal article" date="2021" name="Mol. Ecol. Resour.">
        <title>Phylogenomic analyses of the genus Drosophila reveals genomic signals of climate adaptation.</title>
        <authorList>
            <person name="Li F."/>
            <person name="Rane R.V."/>
            <person name="Luria V."/>
            <person name="Xiong Z."/>
            <person name="Chen J."/>
            <person name="Li Z."/>
            <person name="Catullo R.A."/>
            <person name="Griffin P.C."/>
            <person name="Schiffer M."/>
            <person name="Pearce S."/>
            <person name="Lee S.F."/>
            <person name="McElroy K."/>
            <person name="Stocker A."/>
            <person name="Shirriffs J."/>
            <person name="Cockerell F."/>
            <person name="Coppin C."/>
            <person name="Sgro C.M."/>
            <person name="Karger A."/>
            <person name="Cain J.W."/>
            <person name="Weber J.A."/>
            <person name="Santpere G."/>
            <person name="Kirschner M.W."/>
            <person name="Hoffmann A.A."/>
            <person name="Oakeshott J.G."/>
            <person name="Zhang G."/>
        </authorList>
    </citation>
    <scope>NUCLEOTIDE SEQUENCE</scope>
    <source>
        <strain evidence="2">BGI-SZ-2011g</strain>
    </source>
</reference>
<proteinExistence type="predicted"/>
<dbReference type="Gene3D" id="1.10.238.20">
    <property type="entry name" value="Pheromone/general odorant binding protein domain"/>
    <property type="match status" value="1"/>
</dbReference>
<dbReference type="CDD" id="cd23992">
    <property type="entry name" value="PBP_GOBP"/>
    <property type="match status" value="1"/>
</dbReference>
<dbReference type="SUPFAM" id="SSF47565">
    <property type="entry name" value="Insect pheromone/odorant-binding proteins"/>
    <property type="match status" value="1"/>
</dbReference>
<sequence>MKIALFLPIFMTLLCICHGSPHSQHCQRLSGVTLEEIDFSPKDVDFDTVPLKVKCFAKCLIAHNLGDDGKIDANKVDNAVLRCKERYDNYVIKNDADRCDYAFRALICYAIQSS</sequence>
<organism evidence="2 3">
    <name type="scientific">Drosophila rubida</name>
    <dbReference type="NCBI Taxonomy" id="30044"/>
    <lineage>
        <taxon>Eukaryota</taxon>
        <taxon>Metazoa</taxon>
        <taxon>Ecdysozoa</taxon>
        <taxon>Arthropoda</taxon>
        <taxon>Hexapoda</taxon>
        <taxon>Insecta</taxon>
        <taxon>Pterygota</taxon>
        <taxon>Neoptera</taxon>
        <taxon>Endopterygota</taxon>
        <taxon>Diptera</taxon>
        <taxon>Brachycera</taxon>
        <taxon>Muscomorpha</taxon>
        <taxon>Ephydroidea</taxon>
        <taxon>Drosophilidae</taxon>
        <taxon>Drosophila</taxon>
    </lineage>
</organism>
<dbReference type="EMBL" id="JAJJHW010003889">
    <property type="protein sequence ID" value="KAH8355033.1"/>
    <property type="molecule type" value="Genomic_DNA"/>
</dbReference>
<evidence type="ECO:0000313" key="3">
    <source>
        <dbReference type="Proteomes" id="UP001200034"/>
    </source>
</evidence>
<keyword evidence="1" id="KW-0732">Signal</keyword>
<accession>A0AAD4PFW8</accession>
<name>A0AAD4PFW8_9MUSC</name>
<evidence type="ECO:0000256" key="1">
    <source>
        <dbReference type="SAM" id="SignalP"/>
    </source>
</evidence>
<dbReference type="AlphaFoldDB" id="A0AAD4PFW8"/>
<keyword evidence="3" id="KW-1185">Reference proteome</keyword>
<dbReference type="InterPro" id="IPR036728">
    <property type="entry name" value="PBP_GOBP_sf"/>
</dbReference>
<dbReference type="Proteomes" id="UP001200034">
    <property type="component" value="Unassembled WGS sequence"/>
</dbReference>
<comment type="caution">
    <text evidence="2">The sequence shown here is derived from an EMBL/GenBank/DDBJ whole genome shotgun (WGS) entry which is preliminary data.</text>
</comment>
<evidence type="ECO:0000313" key="2">
    <source>
        <dbReference type="EMBL" id="KAH8355033.1"/>
    </source>
</evidence>
<gene>
    <name evidence="2" type="ORF">KR093_004160</name>
</gene>
<dbReference type="GO" id="GO:0005549">
    <property type="term" value="F:odorant binding"/>
    <property type="evidence" value="ECO:0007669"/>
    <property type="project" value="InterPro"/>
</dbReference>
<protein>
    <submittedName>
        <fullName evidence="2">Uncharacterized protein</fullName>
    </submittedName>
</protein>
<feature type="chain" id="PRO_5042283507" evidence="1">
    <location>
        <begin position="20"/>
        <end position="114"/>
    </location>
</feature>
<feature type="signal peptide" evidence="1">
    <location>
        <begin position="1"/>
        <end position="19"/>
    </location>
</feature>